<dbReference type="GO" id="GO:0003951">
    <property type="term" value="F:NAD+ kinase activity"/>
    <property type="evidence" value="ECO:0007669"/>
    <property type="project" value="UniProtKB-UniRule"/>
</dbReference>
<dbReference type="GO" id="GO:0006741">
    <property type="term" value="P:NADP+ biosynthetic process"/>
    <property type="evidence" value="ECO:0007669"/>
    <property type="project" value="UniProtKB-UniRule"/>
</dbReference>
<feature type="binding site" evidence="9">
    <location>
        <begin position="178"/>
        <end position="183"/>
    </location>
    <ligand>
        <name>NAD(+)</name>
        <dbReference type="ChEBI" id="CHEBI:57540"/>
    </ligand>
</feature>
<dbReference type="InterPro" id="IPR016064">
    <property type="entry name" value="NAD/diacylglycerol_kinase_sf"/>
</dbReference>
<accession>A0A838CNV7</accession>
<evidence type="ECO:0000256" key="7">
    <source>
        <dbReference type="ARBA" id="ARBA00023027"/>
    </source>
</evidence>
<dbReference type="Gene3D" id="3.40.50.10330">
    <property type="entry name" value="Probable inorganic polyphosphate/atp-NAD kinase, domain 1"/>
    <property type="match status" value="1"/>
</dbReference>
<evidence type="ECO:0000256" key="6">
    <source>
        <dbReference type="ARBA" id="ARBA00022857"/>
    </source>
</evidence>
<comment type="function">
    <text evidence="9">Involved in the regulation of the intracellular balance of NAD and NADP, and is a key enzyme in the biosynthesis of NADP. Catalyzes specifically the phosphorylation on 2'-hydroxyl of the adenosine moiety of NAD to yield NADP.</text>
</comment>
<keyword evidence="7 9" id="KW-0520">NAD</keyword>
<keyword evidence="6 9" id="KW-0521">NADP</keyword>
<feature type="binding site" evidence="9">
    <location>
        <position position="167"/>
    </location>
    <ligand>
        <name>NAD(+)</name>
        <dbReference type="ChEBI" id="CHEBI:57540"/>
    </ligand>
</feature>
<dbReference type="EMBL" id="JACEFG010000001">
    <property type="protein sequence ID" value="MBA2173326.1"/>
    <property type="molecule type" value="Genomic_DNA"/>
</dbReference>
<evidence type="ECO:0000256" key="2">
    <source>
        <dbReference type="ARBA" id="ARBA00022679"/>
    </source>
</evidence>
<feature type="binding site" evidence="9">
    <location>
        <begin position="138"/>
        <end position="139"/>
    </location>
    <ligand>
        <name>NAD(+)</name>
        <dbReference type="ChEBI" id="CHEBI:57540"/>
    </ligand>
</feature>
<gene>
    <name evidence="9" type="primary">nadK</name>
    <name evidence="10" type="ORF">H0266_00275</name>
</gene>
<dbReference type="GO" id="GO:0005524">
    <property type="term" value="F:ATP binding"/>
    <property type="evidence" value="ECO:0007669"/>
    <property type="project" value="UniProtKB-KW"/>
</dbReference>
<dbReference type="AlphaFoldDB" id="A0A838CNV7"/>
<dbReference type="NCBIfam" id="NF002902">
    <property type="entry name" value="PRK03501.1"/>
    <property type="match status" value="1"/>
</dbReference>
<feature type="active site" description="Proton acceptor" evidence="9">
    <location>
        <position position="66"/>
    </location>
</feature>
<dbReference type="GO" id="GO:0046872">
    <property type="term" value="F:metal ion binding"/>
    <property type="evidence" value="ECO:0007669"/>
    <property type="project" value="UniProtKB-UniRule"/>
</dbReference>
<dbReference type="InterPro" id="IPR017438">
    <property type="entry name" value="ATP-NAD_kinase_N"/>
</dbReference>
<evidence type="ECO:0000256" key="5">
    <source>
        <dbReference type="ARBA" id="ARBA00022840"/>
    </source>
</evidence>
<dbReference type="PANTHER" id="PTHR20275:SF9">
    <property type="entry name" value="NAD KINASE 2"/>
    <property type="match status" value="1"/>
</dbReference>
<proteinExistence type="inferred from homology"/>
<protein>
    <recommendedName>
        <fullName evidence="9">NAD kinase</fullName>
        <ecNumber evidence="9">2.7.1.23</ecNumber>
    </recommendedName>
    <alternativeName>
        <fullName evidence="9">ATP-dependent NAD kinase</fullName>
    </alternativeName>
</protein>
<keyword evidence="5 9" id="KW-0067">ATP-binding</keyword>
<keyword evidence="2 9" id="KW-0808">Transferase</keyword>
<keyword evidence="3 9" id="KW-0547">Nucleotide-binding</keyword>
<evidence type="ECO:0000313" key="10">
    <source>
        <dbReference type="EMBL" id="MBA2173326.1"/>
    </source>
</evidence>
<evidence type="ECO:0000256" key="8">
    <source>
        <dbReference type="ARBA" id="ARBA00047925"/>
    </source>
</evidence>
<dbReference type="Pfam" id="PF20143">
    <property type="entry name" value="NAD_kinase_C"/>
    <property type="match status" value="1"/>
</dbReference>
<dbReference type="HAMAP" id="MF_00361">
    <property type="entry name" value="NAD_kinase"/>
    <property type="match status" value="1"/>
</dbReference>
<dbReference type="InterPro" id="IPR017437">
    <property type="entry name" value="ATP-NAD_kinase_PpnK-typ_C"/>
</dbReference>
<name>A0A838CNV7_9BACI</name>
<evidence type="ECO:0000256" key="9">
    <source>
        <dbReference type="HAMAP-Rule" id="MF_00361"/>
    </source>
</evidence>
<evidence type="ECO:0000256" key="3">
    <source>
        <dbReference type="ARBA" id="ARBA00022741"/>
    </source>
</evidence>
<comment type="similarity">
    <text evidence="9">Belongs to the NAD kinase family.</text>
</comment>
<comment type="caution">
    <text evidence="10">The sequence shown here is derived from an EMBL/GenBank/DDBJ whole genome shotgun (WGS) entry which is preliminary data.</text>
</comment>
<dbReference type="GO" id="GO:0051287">
    <property type="term" value="F:NAD binding"/>
    <property type="evidence" value="ECO:0007669"/>
    <property type="project" value="UniProtKB-ARBA"/>
</dbReference>
<feature type="binding site" evidence="9">
    <location>
        <begin position="66"/>
        <end position="67"/>
    </location>
    <ligand>
        <name>NAD(+)</name>
        <dbReference type="ChEBI" id="CHEBI:57540"/>
    </ligand>
</feature>
<keyword evidence="11" id="KW-1185">Reference proteome</keyword>
<feature type="binding site" evidence="9">
    <location>
        <position position="202"/>
    </location>
    <ligand>
        <name>NAD(+)</name>
        <dbReference type="ChEBI" id="CHEBI:57540"/>
    </ligand>
</feature>
<organism evidence="10 11">
    <name type="scientific">Halobacillus locisalis</name>
    <dbReference type="NCBI Taxonomy" id="220753"/>
    <lineage>
        <taxon>Bacteria</taxon>
        <taxon>Bacillati</taxon>
        <taxon>Bacillota</taxon>
        <taxon>Bacilli</taxon>
        <taxon>Bacillales</taxon>
        <taxon>Bacillaceae</taxon>
        <taxon>Halobacillus</taxon>
    </lineage>
</organism>
<evidence type="ECO:0000313" key="11">
    <source>
        <dbReference type="Proteomes" id="UP000571017"/>
    </source>
</evidence>
<dbReference type="EC" id="2.7.1.23" evidence="9"/>
<comment type="subcellular location">
    <subcellularLocation>
        <location evidence="9">Cytoplasm</location>
    </subcellularLocation>
</comment>
<evidence type="ECO:0000256" key="4">
    <source>
        <dbReference type="ARBA" id="ARBA00022777"/>
    </source>
</evidence>
<keyword evidence="4 9" id="KW-0418">Kinase</keyword>
<dbReference type="InterPro" id="IPR002504">
    <property type="entry name" value="NADK"/>
</dbReference>
<evidence type="ECO:0000256" key="1">
    <source>
        <dbReference type="ARBA" id="ARBA00022490"/>
    </source>
</evidence>
<feature type="binding site" evidence="9">
    <location>
        <position position="165"/>
    </location>
    <ligand>
        <name>NAD(+)</name>
        <dbReference type="ChEBI" id="CHEBI:57540"/>
    </ligand>
</feature>
<comment type="catalytic activity">
    <reaction evidence="8 9">
        <text>NAD(+) + ATP = ADP + NADP(+) + H(+)</text>
        <dbReference type="Rhea" id="RHEA:18629"/>
        <dbReference type="ChEBI" id="CHEBI:15378"/>
        <dbReference type="ChEBI" id="CHEBI:30616"/>
        <dbReference type="ChEBI" id="CHEBI:57540"/>
        <dbReference type="ChEBI" id="CHEBI:58349"/>
        <dbReference type="ChEBI" id="CHEBI:456216"/>
        <dbReference type="EC" id="2.7.1.23"/>
    </reaction>
</comment>
<keyword evidence="1 9" id="KW-0963">Cytoplasm</keyword>
<comment type="caution">
    <text evidence="9">Lacks conserved residue(s) required for the propagation of feature annotation.</text>
</comment>
<reference evidence="10 11" key="1">
    <citation type="journal article" date="2004" name="Extremophiles">
        <title>Halobacillus locisalis sp. nov., a halophilic bacterium isolated from a marine solar saltern of the Yellow Sea in Korea.</title>
        <authorList>
            <person name="Yoon J.H."/>
            <person name="Kang K.H."/>
            <person name="Oh T.K."/>
            <person name="Park Y.H."/>
        </authorList>
    </citation>
    <scope>NUCLEOTIDE SEQUENCE [LARGE SCALE GENOMIC DNA]</scope>
    <source>
        <strain evidence="10 11">KCTC 3788</strain>
    </source>
</reference>
<dbReference type="PANTHER" id="PTHR20275">
    <property type="entry name" value="NAD KINASE"/>
    <property type="match status" value="1"/>
</dbReference>
<dbReference type="SUPFAM" id="SSF111331">
    <property type="entry name" value="NAD kinase/diacylglycerol kinase-like"/>
    <property type="match status" value="1"/>
</dbReference>
<comment type="cofactor">
    <cofactor evidence="9">
        <name>a divalent metal cation</name>
        <dbReference type="ChEBI" id="CHEBI:60240"/>
    </cofactor>
</comment>
<sequence length="281" mass="31861">MIKWQHPLHKGGFIVSDQRRNLFFYYHPSHELDEKLTPLFQLASDNDFNVVNESKEANIIIAIGGDGTFLQAVRKTGFRQDCLYVGIRSHNEAGLYCDFDIDDHDEMIAAMKNAEVEVRRFPVIEATVNGESTYQCLNECSVRSTLIKSIVVDVHIDDLHFETFRGDGLVIATPTGSTAYNKSVNGAVVDPKLPCFQVSELASLNNNRYRTLGSSFILSGERTLKLDVRQDGNDHPVIGMDNEAFSIRNIRDVTIKLSDDVIKTVKMKHNTYWDRVKRTFL</sequence>
<dbReference type="Gene3D" id="2.60.200.30">
    <property type="entry name" value="Probable inorganic polyphosphate/atp-NAD kinase, domain 2"/>
    <property type="match status" value="1"/>
</dbReference>
<dbReference type="GO" id="GO:0019674">
    <property type="term" value="P:NAD+ metabolic process"/>
    <property type="evidence" value="ECO:0007669"/>
    <property type="project" value="InterPro"/>
</dbReference>
<dbReference type="GO" id="GO:0005737">
    <property type="term" value="C:cytoplasm"/>
    <property type="evidence" value="ECO:0007669"/>
    <property type="project" value="UniProtKB-SubCell"/>
</dbReference>
<dbReference type="Proteomes" id="UP000571017">
    <property type="component" value="Unassembled WGS sequence"/>
</dbReference>